<evidence type="ECO:0000313" key="1">
    <source>
        <dbReference type="EMBL" id="SHO57489.1"/>
    </source>
</evidence>
<dbReference type="RefSeq" id="WP_073584513.1">
    <property type="nucleotide sequence ID" value="NZ_AP024897.1"/>
</dbReference>
<dbReference type="Proteomes" id="UP000184600">
    <property type="component" value="Unassembled WGS sequence"/>
</dbReference>
<sequence length="232" mass="26454">MSNKAEIAERIVQVLFSPETVVGFWEGILSVPKDFAYLTYGFLDTDSYYERSTERERIIKAVEKGILERHHIARSLEIIFEMFNQYLPVKEQNNIYGHVAGAMLGRAGTNSVLSRIVIALTVENASVILKNLGTLASTMLLMAGMSERCMYVARELRDNDPDVYYSLRPHYYDLLYFLIEPVASPFVEALRVYNIEGQPAFNEILKYINEEIQRRENTGTKPTNSVGGFSVF</sequence>
<dbReference type="EMBL" id="FRFG01000041">
    <property type="protein sequence ID" value="SHO57489.1"/>
    <property type="molecule type" value="Genomic_DNA"/>
</dbReference>
<keyword evidence="2" id="KW-1185">Reference proteome</keyword>
<dbReference type="OrthoDB" id="6477878at2"/>
<name>A0A1M7YXS4_9VIBR</name>
<reference evidence="2" key="1">
    <citation type="submission" date="2016-12" db="EMBL/GenBank/DDBJ databases">
        <authorList>
            <person name="Rodrigo-Torres L."/>
            <person name="Arahal R.D."/>
            <person name="Lucena T."/>
        </authorList>
    </citation>
    <scope>NUCLEOTIDE SEQUENCE [LARGE SCALE GENOMIC DNA]</scope>
</reference>
<organism evidence="1 2">
    <name type="scientific">Vibrio quintilis</name>
    <dbReference type="NCBI Taxonomy" id="1117707"/>
    <lineage>
        <taxon>Bacteria</taxon>
        <taxon>Pseudomonadati</taxon>
        <taxon>Pseudomonadota</taxon>
        <taxon>Gammaproteobacteria</taxon>
        <taxon>Vibrionales</taxon>
        <taxon>Vibrionaceae</taxon>
        <taxon>Vibrio</taxon>
    </lineage>
</organism>
<protein>
    <submittedName>
        <fullName evidence="1">Uncharacterized protein</fullName>
    </submittedName>
</protein>
<evidence type="ECO:0000313" key="2">
    <source>
        <dbReference type="Proteomes" id="UP000184600"/>
    </source>
</evidence>
<proteinExistence type="predicted"/>
<dbReference type="AlphaFoldDB" id="A0A1M7YXS4"/>
<accession>A0A1M7YXS4</accession>
<gene>
    <name evidence="1" type="ORF">VQ7734_03259</name>
</gene>